<evidence type="ECO:0000256" key="3">
    <source>
        <dbReference type="ARBA" id="ARBA00023163"/>
    </source>
</evidence>
<dbReference type="Proteomes" id="UP001370490">
    <property type="component" value="Unassembled WGS sequence"/>
</dbReference>
<organism evidence="8 9">
    <name type="scientific">Dillenia turbinata</name>
    <dbReference type="NCBI Taxonomy" id="194707"/>
    <lineage>
        <taxon>Eukaryota</taxon>
        <taxon>Viridiplantae</taxon>
        <taxon>Streptophyta</taxon>
        <taxon>Embryophyta</taxon>
        <taxon>Tracheophyta</taxon>
        <taxon>Spermatophyta</taxon>
        <taxon>Magnoliopsida</taxon>
        <taxon>eudicotyledons</taxon>
        <taxon>Gunneridae</taxon>
        <taxon>Pentapetalae</taxon>
        <taxon>Dilleniales</taxon>
        <taxon>Dilleniaceae</taxon>
        <taxon>Dillenia</taxon>
    </lineage>
</organism>
<dbReference type="InterPro" id="IPR038336">
    <property type="entry name" value="NET_sf"/>
</dbReference>
<accession>A0AAN8VIF4</accession>
<evidence type="ECO:0000259" key="6">
    <source>
        <dbReference type="PROSITE" id="PS50014"/>
    </source>
</evidence>
<dbReference type="Gene3D" id="1.20.1270.220">
    <property type="match status" value="1"/>
</dbReference>
<feature type="compositionally biased region" description="Low complexity" evidence="5">
    <location>
        <begin position="662"/>
        <end position="682"/>
    </location>
</feature>
<dbReference type="InterPro" id="IPR001487">
    <property type="entry name" value="Bromodomain"/>
</dbReference>
<evidence type="ECO:0000259" key="7">
    <source>
        <dbReference type="PROSITE" id="PS51525"/>
    </source>
</evidence>
<feature type="region of interest" description="Disordered" evidence="5">
    <location>
        <begin position="22"/>
        <end position="151"/>
    </location>
</feature>
<dbReference type="EMBL" id="JBAMMX010000008">
    <property type="protein sequence ID" value="KAK6934194.1"/>
    <property type="molecule type" value="Genomic_DNA"/>
</dbReference>
<feature type="compositionally biased region" description="Polar residues" evidence="5">
    <location>
        <begin position="647"/>
        <end position="661"/>
    </location>
</feature>
<dbReference type="CDD" id="cd05506">
    <property type="entry name" value="Bromo_plant1"/>
    <property type="match status" value="1"/>
</dbReference>
<sequence>MADEPRERERWPENRKVYFRKKYRKDINRNIINNSENKGNDVKSNELQKPVSSQSRTLTSSPTTSHPQEPVSQETLTITTPTPTTTNPQDPVSQETLTLATAPTTDPQEPPPPQVVDVTSDDDSSSLNRRQISGSNGCDQPMENGSARKPVVSRVEDRIKIHLAAALGSKEELKELRNKLSSELDVVRDFVKKLEDKEVELDGYVADGGGGDGGDDNANGHVESHFSSNGVADRGGIKRVYSEAGSIGHQNVADRGGIKRVYSKIGSVQHQNSRPFPQLSVSVVENCHSNGYFVEKEKRTPKENHFYSKSDFILGKDRLPPLESNKKLKSNGDKKHRGEMEYVSDKHTVRALKNCSNLLAKLMKHKFAWVFNNPVDVKGLGLHDYYTIIKHPMDLGTVKTRLNKNWYKSPKEFAEDVRLTFKNAMIYNPKGQDVHHMAEVLSDEFEEKWQVIEAEYNHGLRFEHEATLLTPTSRMTPPFPRPLPPHPQMRAWTLDRSDSTKFPVESQTRPSNYGGSGRVPVPKKPKANDPHKRDMTYEEKQRLSIHLQNLPSEKLDNIVQIIRKRNSALFQHDDEIEVDIDSVDAETLWELDRFVLNYRKNLSKKKRRAELALQAQAEAGHTIQKNSASAAVVEAPKETRTVEEFVSHSSPTINENQGDNASRSSSSSSSSGDSGSSSSGMT</sequence>
<evidence type="ECO:0000256" key="2">
    <source>
        <dbReference type="ARBA" id="ARBA00023117"/>
    </source>
</evidence>
<feature type="region of interest" description="Disordered" evidence="5">
    <location>
        <begin position="636"/>
        <end position="682"/>
    </location>
</feature>
<dbReference type="InterPro" id="IPR037377">
    <property type="entry name" value="GTE_bromo"/>
</dbReference>
<dbReference type="Gene3D" id="1.20.920.10">
    <property type="entry name" value="Bromodomain-like"/>
    <property type="match status" value="1"/>
</dbReference>
<dbReference type="PANTHER" id="PTHR45926">
    <property type="entry name" value="OSJNBA0053K19.4 PROTEIN"/>
    <property type="match status" value="1"/>
</dbReference>
<evidence type="ECO:0000313" key="9">
    <source>
        <dbReference type="Proteomes" id="UP001370490"/>
    </source>
</evidence>
<reference evidence="8 9" key="1">
    <citation type="submission" date="2023-12" db="EMBL/GenBank/DDBJ databases">
        <title>A high-quality genome assembly for Dillenia turbinata (Dilleniales).</title>
        <authorList>
            <person name="Chanderbali A."/>
        </authorList>
    </citation>
    <scope>NUCLEOTIDE SEQUENCE [LARGE SCALE GENOMIC DNA]</scope>
    <source>
        <strain evidence="8">LSX21</strain>
        <tissue evidence="8">Leaf</tissue>
    </source>
</reference>
<dbReference type="PRINTS" id="PR00503">
    <property type="entry name" value="BROMODOMAIN"/>
</dbReference>
<proteinExistence type="predicted"/>
<evidence type="ECO:0000256" key="5">
    <source>
        <dbReference type="SAM" id="MobiDB-lite"/>
    </source>
</evidence>
<feature type="compositionally biased region" description="Polar residues" evidence="5">
    <location>
        <begin position="127"/>
        <end position="138"/>
    </location>
</feature>
<dbReference type="InterPro" id="IPR027353">
    <property type="entry name" value="NET_dom"/>
</dbReference>
<feature type="compositionally biased region" description="Low complexity" evidence="5">
    <location>
        <begin position="96"/>
        <end position="107"/>
    </location>
</feature>
<keyword evidence="3" id="KW-0804">Transcription</keyword>
<dbReference type="PROSITE" id="PS51525">
    <property type="entry name" value="NET"/>
    <property type="match status" value="1"/>
</dbReference>
<protein>
    <submittedName>
        <fullName evidence="8">NET domain</fullName>
    </submittedName>
</protein>
<keyword evidence="1" id="KW-0805">Transcription regulation</keyword>
<evidence type="ECO:0000313" key="8">
    <source>
        <dbReference type="EMBL" id="KAK6934194.1"/>
    </source>
</evidence>
<comment type="caution">
    <text evidence="8">The sequence shown here is derived from an EMBL/GenBank/DDBJ whole genome shotgun (WGS) entry which is preliminary data.</text>
</comment>
<feature type="compositionally biased region" description="Pro residues" evidence="5">
    <location>
        <begin position="477"/>
        <end position="487"/>
    </location>
</feature>
<keyword evidence="2 4" id="KW-0103">Bromodomain</keyword>
<keyword evidence="9" id="KW-1185">Reference proteome</keyword>
<feature type="region of interest" description="Disordered" evidence="5">
    <location>
        <begin position="471"/>
        <end position="490"/>
    </location>
</feature>
<dbReference type="SUPFAM" id="SSF47370">
    <property type="entry name" value="Bromodomain"/>
    <property type="match status" value="1"/>
</dbReference>
<feature type="compositionally biased region" description="Polar residues" evidence="5">
    <location>
        <begin position="47"/>
        <end position="74"/>
    </location>
</feature>
<dbReference type="Pfam" id="PF00439">
    <property type="entry name" value="Bromodomain"/>
    <property type="match status" value="1"/>
</dbReference>
<feature type="compositionally biased region" description="Basic and acidic residues" evidence="5">
    <location>
        <begin position="636"/>
        <end position="646"/>
    </location>
</feature>
<feature type="domain" description="NET" evidence="7">
    <location>
        <begin position="525"/>
        <end position="606"/>
    </location>
</feature>
<feature type="region of interest" description="Disordered" evidence="5">
    <location>
        <begin position="498"/>
        <end position="533"/>
    </location>
</feature>
<dbReference type="Pfam" id="PF17035">
    <property type="entry name" value="BET"/>
    <property type="match status" value="1"/>
</dbReference>
<dbReference type="InterPro" id="IPR036427">
    <property type="entry name" value="Bromodomain-like_sf"/>
</dbReference>
<dbReference type="PROSITE" id="PS50014">
    <property type="entry name" value="BROMODOMAIN_2"/>
    <property type="match status" value="1"/>
</dbReference>
<evidence type="ECO:0000256" key="4">
    <source>
        <dbReference type="PROSITE-ProRule" id="PRU00035"/>
    </source>
</evidence>
<name>A0AAN8VIF4_9MAGN</name>
<dbReference type="SMART" id="SM00297">
    <property type="entry name" value="BROMO"/>
    <property type="match status" value="1"/>
</dbReference>
<gene>
    <name evidence="8" type="ORF">RJ641_034349</name>
</gene>
<feature type="domain" description="Bromo" evidence="6">
    <location>
        <begin position="363"/>
        <end position="435"/>
    </location>
</feature>
<dbReference type="AlphaFoldDB" id="A0AAN8VIF4"/>
<feature type="compositionally biased region" description="Low complexity" evidence="5">
    <location>
        <begin position="75"/>
        <end position="88"/>
    </location>
</feature>
<evidence type="ECO:0000256" key="1">
    <source>
        <dbReference type="ARBA" id="ARBA00023015"/>
    </source>
</evidence>